<keyword evidence="6" id="KW-1185">Reference proteome</keyword>
<dbReference type="Pfam" id="PF01553">
    <property type="entry name" value="Acyltransferase"/>
    <property type="match status" value="1"/>
</dbReference>
<dbReference type="EMBL" id="MBLM01000102">
    <property type="protein sequence ID" value="OHV39466.1"/>
    <property type="molecule type" value="Genomic_DNA"/>
</dbReference>
<organism evidence="5 6">
    <name type="scientific">Parafrankia colletiae</name>
    <dbReference type="NCBI Taxonomy" id="573497"/>
    <lineage>
        <taxon>Bacteria</taxon>
        <taxon>Bacillati</taxon>
        <taxon>Actinomycetota</taxon>
        <taxon>Actinomycetes</taxon>
        <taxon>Frankiales</taxon>
        <taxon>Frankiaceae</taxon>
        <taxon>Parafrankia</taxon>
    </lineage>
</organism>
<proteinExistence type="predicted"/>
<dbReference type="InterPro" id="IPR002123">
    <property type="entry name" value="Plipid/glycerol_acylTrfase"/>
</dbReference>
<evidence type="ECO:0000313" key="6">
    <source>
        <dbReference type="Proteomes" id="UP000179627"/>
    </source>
</evidence>
<dbReference type="PANTHER" id="PTHR10434">
    <property type="entry name" value="1-ACYL-SN-GLYCEROL-3-PHOSPHATE ACYLTRANSFERASE"/>
    <property type="match status" value="1"/>
</dbReference>
<evidence type="ECO:0000256" key="2">
    <source>
        <dbReference type="ARBA" id="ARBA00023315"/>
    </source>
</evidence>
<dbReference type="GO" id="GO:0005886">
    <property type="term" value="C:plasma membrane"/>
    <property type="evidence" value="ECO:0007669"/>
    <property type="project" value="TreeGrafter"/>
</dbReference>
<protein>
    <recommendedName>
        <fullName evidence="4">Phospholipid/glycerol acyltransferase domain-containing protein</fullName>
    </recommendedName>
</protein>
<dbReference type="PANTHER" id="PTHR10434:SF11">
    <property type="entry name" value="1-ACYL-SN-GLYCEROL-3-PHOSPHATE ACYLTRANSFERASE"/>
    <property type="match status" value="1"/>
</dbReference>
<dbReference type="Proteomes" id="UP000179627">
    <property type="component" value="Unassembled WGS sequence"/>
</dbReference>
<feature type="domain" description="Phospholipid/glycerol acyltransferase" evidence="4">
    <location>
        <begin position="1"/>
        <end position="75"/>
    </location>
</feature>
<comment type="caution">
    <text evidence="5">The sequence shown here is derived from an EMBL/GenBank/DDBJ whole genome shotgun (WGS) entry which is preliminary data.</text>
</comment>
<dbReference type="AlphaFoldDB" id="A0A1S1R0Q8"/>
<feature type="compositionally biased region" description="Gly residues" evidence="3">
    <location>
        <begin position="109"/>
        <end position="120"/>
    </location>
</feature>
<name>A0A1S1R0Q8_9ACTN</name>
<reference evidence="6" key="1">
    <citation type="submission" date="2016-07" db="EMBL/GenBank/DDBJ databases">
        <title>Sequence Frankia sp. strain CcI1.17.</title>
        <authorList>
            <person name="Ghodhbane-Gtari F."/>
            <person name="Swanson E."/>
            <person name="Gueddou A."/>
            <person name="Morris K."/>
            <person name="Hezbri K."/>
            <person name="Ktari A."/>
            <person name="Nouioui I."/>
            <person name="Abebe-Akele F."/>
            <person name="Simpson S."/>
            <person name="Thomas K."/>
            <person name="Gtari M."/>
            <person name="Tisa L.S."/>
            <person name="Hurst S."/>
        </authorList>
    </citation>
    <scope>NUCLEOTIDE SEQUENCE [LARGE SCALE GENOMIC DNA]</scope>
    <source>
        <strain evidence="6">Cc1.17</strain>
    </source>
</reference>
<dbReference type="SUPFAM" id="SSF69593">
    <property type="entry name" value="Glycerol-3-phosphate (1)-acyltransferase"/>
    <property type="match status" value="1"/>
</dbReference>
<gene>
    <name evidence="5" type="ORF">CC117_14765</name>
</gene>
<dbReference type="SMART" id="SM00563">
    <property type="entry name" value="PlsC"/>
    <property type="match status" value="1"/>
</dbReference>
<dbReference type="CDD" id="cd07989">
    <property type="entry name" value="LPLAT_AGPAT-like"/>
    <property type="match status" value="1"/>
</dbReference>
<dbReference type="GO" id="GO:0003841">
    <property type="term" value="F:1-acylglycerol-3-phosphate O-acyltransferase activity"/>
    <property type="evidence" value="ECO:0007669"/>
    <property type="project" value="TreeGrafter"/>
</dbReference>
<sequence>MFTAAGQVPVDRSGGAAATAALTAGVRVLRAGGVWGVFPEGTRSPDGRLYRGRTGVARVALATGAPVVPVVITGSAQVSPRGSRRWRRGQVHITVCAPLDVSRHRGALGPDGLGPDGLGPDGLEAAGPPSARQRAVVQAVTDEVMRVIALHSPQEHVDTYATDHRGARGRRSAPGYTSRPRVEGPMGDPSVPPRGDAG</sequence>
<feature type="compositionally biased region" description="Basic and acidic residues" evidence="3">
    <location>
        <begin position="156"/>
        <end position="166"/>
    </location>
</feature>
<accession>A0A1S1R0Q8</accession>
<keyword evidence="1" id="KW-0808">Transferase</keyword>
<evidence type="ECO:0000259" key="4">
    <source>
        <dbReference type="SMART" id="SM00563"/>
    </source>
</evidence>
<dbReference type="GO" id="GO:0006654">
    <property type="term" value="P:phosphatidic acid biosynthetic process"/>
    <property type="evidence" value="ECO:0007669"/>
    <property type="project" value="TreeGrafter"/>
</dbReference>
<keyword evidence="2" id="KW-0012">Acyltransferase</keyword>
<feature type="region of interest" description="Disordered" evidence="3">
    <location>
        <begin position="107"/>
        <end position="128"/>
    </location>
</feature>
<evidence type="ECO:0000313" key="5">
    <source>
        <dbReference type="EMBL" id="OHV39466.1"/>
    </source>
</evidence>
<evidence type="ECO:0000256" key="3">
    <source>
        <dbReference type="SAM" id="MobiDB-lite"/>
    </source>
</evidence>
<evidence type="ECO:0000256" key="1">
    <source>
        <dbReference type="ARBA" id="ARBA00022679"/>
    </source>
</evidence>
<feature type="region of interest" description="Disordered" evidence="3">
    <location>
        <begin position="156"/>
        <end position="198"/>
    </location>
</feature>